<organism evidence="2 3">
    <name type="scientific">Mycolicibacterium hodleri</name>
    <dbReference type="NCBI Taxonomy" id="49897"/>
    <lineage>
        <taxon>Bacteria</taxon>
        <taxon>Bacillati</taxon>
        <taxon>Actinomycetota</taxon>
        <taxon>Actinomycetes</taxon>
        <taxon>Mycobacteriales</taxon>
        <taxon>Mycobacteriaceae</taxon>
        <taxon>Mycolicibacterium</taxon>
    </lineage>
</organism>
<evidence type="ECO:0000313" key="3">
    <source>
        <dbReference type="Proteomes" id="UP000320095"/>
    </source>
</evidence>
<keyword evidence="3" id="KW-1185">Reference proteome</keyword>
<dbReference type="NCBIfam" id="TIGR03086">
    <property type="entry name" value="TIGR03086 family metal-binding protein"/>
    <property type="match status" value="1"/>
</dbReference>
<dbReference type="InterPro" id="IPR017520">
    <property type="entry name" value="CHP03086"/>
</dbReference>
<evidence type="ECO:0000259" key="1">
    <source>
        <dbReference type="Pfam" id="PF11716"/>
    </source>
</evidence>
<protein>
    <submittedName>
        <fullName evidence="2">TIGR03086 family protein</fullName>
    </submittedName>
</protein>
<sequence>MNELANAEAALEVLERAVSSVGDEQLTNPTPCHDYDVAALAGHLVDSLTRISGAAGVVVSAPTGGAITGLIHAGRDAVAGWRRRGIDGDVSFAGRTMAAQDLLGVIGLEFIVHGWDFATAVGDTLTVPDTLADDILHLGYRTVTSQSRRHAGFDEPVMIGADGSALDRLLAFTGRNPAAWIPLR</sequence>
<name>A0A502EBL1_9MYCO</name>
<dbReference type="InterPro" id="IPR024344">
    <property type="entry name" value="MDMPI_metal-binding"/>
</dbReference>
<dbReference type="SUPFAM" id="SSF109854">
    <property type="entry name" value="DinB/YfiT-like putative metalloenzymes"/>
    <property type="match status" value="1"/>
</dbReference>
<reference evidence="2 3" key="1">
    <citation type="journal article" date="2019" name="Environ. Microbiol.">
        <title>Species interactions and distinct microbial communities in high Arctic permafrost affected cryosols are associated with the CH4 and CO2 gas fluxes.</title>
        <authorList>
            <person name="Altshuler I."/>
            <person name="Hamel J."/>
            <person name="Turney S."/>
            <person name="Magnuson E."/>
            <person name="Levesque R."/>
            <person name="Greer C."/>
            <person name="Whyte L.G."/>
        </authorList>
    </citation>
    <scope>NUCLEOTIDE SEQUENCE [LARGE SCALE GENOMIC DNA]</scope>
    <source>
        <strain evidence="2 3">S5.20</strain>
    </source>
</reference>
<feature type="domain" description="Mycothiol-dependent maleylpyruvate isomerase metal-binding" evidence="1">
    <location>
        <begin position="8"/>
        <end position="55"/>
    </location>
</feature>
<dbReference type="Pfam" id="PF11716">
    <property type="entry name" value="MDMPI_N"/>
    <property type="match status" value="1"/>
</dbReference>
<proteinExistence type="predicted"/>
<dbReference type="RefSeq" id="WP_140689879.1">
    <property type="nucleotide sequence ID" value="NZ_RCZG01000003.1"/>
</dbReference>
<dbReference type="GO" id="GO:0046872">
    <property type="term" value="F:metal ion binding"/>
    <property type="evidence" value="ECO:0007669"/>
    <property type="project" value="InterPro"/>
</dbReference>
<dbReference type="InterPro" id="IPR017517">
    <property type="entry name" value="Maleyloyr_isom"/>
</dbReference>
<gene>
    <name evidence="2" type="ORF">EAH80_09700</name>
</gene>
<dbReference type="EMBL" id="RCZG01000003">
    <property type="protein sequence ID" value="TPG35053.1"/>
    <property type="molecule type" value="Genomic_DNA"/>
</dbReference>
<dbReference type="AlphaFoldDB" id="A0A502EBL1"/>
<dbReference type="NCBIfam" id="TIGR03083">
    <property type="entry name" value="maleylpyruvate isomerase family mycothiol-dependent enzyme"/>
    <property type="match status" value="1"/>
</dbReference>
<comment type="caution">
    <text evidence="2">The sequence shown here is derived from an EMBL/GenBank/DDBJ whole genome shotgun (WGS) entry which is preliminary data.</text>
</comment>
<accession>A0A502EBL1</accession>
<dbReference type="InterPro" id="IPR034660">
    <property type="entry name" value="DinB/YfiT-like"/>
</dbReference>
<dbReference type="OrthoDB" id="8755073at2"/>
<evidence type="ECO:0000313" key="2">
    <source>
        <dbReference type="EMBL" id="TPG35053.1"/>
    </source>
</evidence>
<dbReference type="Proteomes" id="UP000320095">
    <property type="component" value="Unassembled WGS sequence"/>
</dbReference>